<dbReference type="InterPro" id="IPR003779">
    <property type="entry name" value="CMD-like"/>
</dbReference>
<organism evidence="2 3">
    <name type="scientific">BD1-7 clade bacterium</name>
    <dbReference type="NCBI Taxonomy" id="2029982"/>
    <lineage>
        <taxon>Bacteria</taxon>
        <taxon>Pseudomonadati</taxon>
        <taxon>Pseudomonadota</taxon>
        <taxon>Gammaproteobacteria</taxon>
        <taxon>Cellvibrionales</taxon>
        <taxon>Spongiibacteraceae</taxon>
        <taxon>BD1-7 clade</taxon>
    </lineage>
</organism>
<dbReference type="PANTHER" id="PTHR34846">
    <property type="entry name" value="4-CARBOXYMUCONOLACTONE DECARBOXYLASE FAMILY PROTEIN (AFU_ORTHOLOGUE AFUA_6G11590)"/>
    <property type="match status" value="1"/>
</dbReference>
<reference evidence="2 3" key="1">
    <citation type="submission" date="2019-11" db="EMBL/GenBank/DDBJ databases">
        <authorList>
            <person name="Holert J."/>
        </authorList>
    </citation>
    <scope>NUCLEOTIDE SEQUENCE [LARGE SCALE GENOMIC DNA]</scope>
    <source>
        <strain evidence="2">SB11_3</strain>
    </source>
</reference>
<evidence type="ECO:0000313" key="3">
    <source>
        <dbReference type="Proteomes" id="UP000441399"/>
    </source>
</evidence>
<name>A0A5S9QM57_9GAMM</name>
<keyword evidence="3" id="KW-1185">Reference proteome</keyword>
<dbReference type="OrthoDB" id="9801997at2"/>
<dbReference type="EMBL" id="CACSIO010000034">
    <property type="protein sequence ID" value="CAA0120072.1"/>
    <property type="molecule type" value="Genomic_DNA"/>
</dbReference>
<dbReference type="Pfam" id="PF02627">
    <property type="entry name" value="CMD"/>
    <property type="match status" value="1"/>
</dbReference>
<dbReference type="AlphaFoldDB" id="A0A5S9QM57"/>
<dbReference type="Gene3D" id="1.20.1290.10">
    <property type="entry name" value="AhpD-like"/>
    <property type="match status" value="1"/>
</dbReference>
<proteinExistence type="predicted"/>
<sequence length="167" mass="18629">MARIKIPEGSGSEAERLFSIPSPTAHALAAVSGSIYTQSVISMREREAIRMRVADLNQCQICLGFRFPELREEGVTEEFYQAVIDWRTSSELSDREALLAEYAERYATEHLNIDDAFFVRLNASFTTEEIVEASAIIGGLIANGRMLQVLQLDQQCSITIDDSEFSA</sequence>
<accession>A0A5S9QM57</accession>
<feature type="domain" description="Carboxymuconolactone decarboxylase-like" evidence="1">
    <location>
        <begin position="25"/>
        <end position="104"/>
    </location>
</feature>
<dbReference type="GO" id="GO:0051920">
    <property type="term" value="F:peroxiredoxin activity"/>
    <property type="evidence" value="ECO:0007669"/>
    <property type="project" value="InterPro"/>
</dbReference>
<dbReference type="PANTHER" id="PTHR34846:SF10">
    <property type="entry name" value="CYTOPLASMIC PROTEIN"/>
    <property type="match status" value="1"/>
</dbReference>
<dbReference type="SUPFAM" id="SSF69118">
    <property type="entry name" value="AhpD-like"/>
    <property type="match status" value="1"/>
</dbReference>
<gene>
    <name evidence="2" type="ORF">OPDIPICF_02359</name>
</gene>
<evidence type="ECO:0000313" key="2">
    <source>
        <dbReference type="EMBL" id="CAA0120072.1"/>
    </source>
</evidence>
<dbReference type="Proteomes" id="UP000441399">
    <property type="component" value="Unassembled WGS sequence"/>
</dbReference>
<evidence type="ECO:0000259" key="1">
    <source>
        <dbReference type="Pfam" id="PF02627"/>
    </source>
</evidence>
<dbReference type="InterPro" id="IPR029032">
    <property type="entry name" value="AhpD-like"/>
</dbReference>
<protein>
    <recommendedName>
        <fullName evidence="1">Carboxymuconolactone decarboxylase-like domain-containing protein</fullName>
    </recommendedName>
</protein>